<dbReference type="PROSITE" id="PS51257">
    <property type="entry name" value="PROKAR_LIPOPROTEIN"/>
    <property type="match status" value="1"/>
</dbReference>
<dbReference type="Pfam" id="PF00149">
    <property type="entry name" value="Metallophos"/>
    <property type="match status" value="1"/>
</dbReference>
<evidence type="ECO:0000313" key="3">
    <source>
        <dbReference type="EMBL" id="KAK9768267.1"/>
    </source>
</evidence>
<dbReference type="InterPro" id="IPR029052">
    <property type="entry name" value="Metallo-depent_PP-like"/>
</dbReference>
<dbReference type="InterPro" id="IPR050126">
    <property type="entry name" value="Ap4A_hydrolase"/>
</dbReference>
<feature type="signal peptide" evidence="1">
    <location>
        <begin position="1"/>
        <end position="21"/>
    </location>
</feature>
<dbReference type="PANTHER" id="PTHR42850">
    <property type="entry name" value="METALLOPHOSPHOESTERASE"/>
    <property type="match status" value="1"/>
</dbReference>
<dbReference type="PANTHER" id="PTHR42850:SF4">
    <property type="entry name" value="ZINC-DEPENDENT ENDOPOLYPHOSPHATASE"/>
    <property type="match status" value="1"/>
</dbReference>
<feature type="domain" description="Calcineurin-like phosphoesterase" evidence="2">
    <location>
        <begin position="63"/>
        <end position="256"/>
    </location>
</feature>
<feature type="chain" id="PRO_5046262989" description="Calcineurin-like phosphoesterase domain-containing protein" evidence="1">
    <location>
        <begin position="22"/>
        <end position="303"/>
    </location>
</feature>
<keyword evidence="1" id="KW-0732">Signal</keyword>
<evidence type="ECO:0000256" key="1">
    <source>
        <dbReference type="SAM" id="SignalP"/>
    </source>
</evidence>
<keyword evidence="4" id="KW-1185">Reference proteome</keyword>
<name>A0ABR2X3D4_9FUNG</name>
<dbReference type="Proteomes" id="UP001479436">
    <property type="component" value="Unassembled WGS sequence"/>
</dbReference>
<dbReference type="EMBL" id="JASJQH010000026">
    <property type="protein sequence ID" value="KAK9768267.1"/>
    <property type="molecule type" value="Genomic_DNA"/>
</dbReference>
<dbReference type="Gene3D" id="3.60.21.10">
    <property type="match status" value="1"/>
</dbReference>
<sequence length="303" mass="33588">MSKLHLVSFLVAGFLSSCVHSGPIYFATKTPAYYPLKDIFIPPSKDSSTVQIQEFELDGATDRLIVVGDLHGSLEYFNDLLKKIDFDPKIDRVVLAGDITFKGPDSLGVLRRAKEIGAKCVRGNHDHALLQWKNFLRKLSPTDNHAEYEFPADLTLTQYYSIAAEMDQELYDYLLSCSIILSVPKYSVYVMHAGVDPSKPLESQDPNVVMNIKNILADGTPTRGKFVGENWSVAWNAKQSKSKNPVTIVYGHQASLGLNIKPYSKGLDTGCVYGGQLTAMVFPGEKIVSVNCNRTQAVLEYND</sequence>
<protein>
    <recommendedName>
        <fullName evidence="2">Calcineurin-like phosphoesterase domain-containing protein</fullName>
    </recommendedName>
</protein>
<dbReference type="InterPro" id="IPR004843">
    <property type="entry name" value="Calcineurin-like_PHP"/>
</dbReference>
<gene>
    <name evidence="3" type="ORF">K7432_001234</name>
</gene>
<organism evidence="3 4">
    <name type="scientific">Basidiobolus ranarum</name>
    <dbReference type="NCBI Taxonomy" id="34480"/>
    <lineage>
        <taxon>Eukaryota</taxon>
        <taxon>Fungi</taxon>
        <taxon>Fungi incertae sedis</taxon>
        <taxon>Zoopagomycota</taxon>
        <taxon>Entomophthoromycotina</taxon>
        <taxon>Basidiobolomycetes</taxon>
        <taxon>Basidiobolales</taxon>
        <taxon>Basidiobolaceae</taxon>
        <taxon>Basidiobolus</taxon>
    </lineage>
</organism>
<dbReference type="SUPFAM" id="SSF56300">
    <property type="entry name" value="Metallo-dependent phosphatases"/>
    <property type="match status" value="1"/>
</dbReference>
<evidence type="ECO:0000313" key="4">
    <source>
        <dbReference type="Proteomes" id="UP001479436"/>
    </source>
</evidence>
<evidence type="ECO:0000259" key="2">
    <source>
        <dbReference type="Pfam" id="PF00149"/>
    </source>
</evidence>
<accession>A0ABR2X3D4</accession>
<comment type="caution">
    <text evidence="3">The sequence shown here is derived from an EMBL/GenBank/DDBJ whole genome shotgun (WGS) entry which is preliminary data.</text>
</comment>
<reference evidence="3 4" key="1">
    <citation type="submission" date="2023-04" db="EMBL/GenBank/DDBJ databases">
        <title>Genome of Basidiobolus ranarum AG-B5.</title>
        <authorList>
            <person name="Stajich J.E."/>
            <person name="Carter-House D."/>
            <person name="Gryganskyi A."/>
        </authorList>
    </citation>
    <scope>NUCLEOTIDE SEQUENCE [LARGE SCALE GENOMIC DNA]</scope>
    <source>
        <strain evidence="3 4">AG-B5</strain>
    </source>
</reference>
<proteinExistence type="predicted"/>